<evidence type="ECO:0000313" key="3">
    <source>
        <dbReference type="Proteomes" id="UP000549394"/>
    </source>
</evidence>
<comment type="caution">
    <text evidence="2">The sequence shown here is derived from an EMBL/GenBank/DDBJ whole genome shotgun (WGS) entry which is preliminary data.</text>
</comment>
<sequence length="241" mass="27521">MENSESKNNSNVLKEREERKAKAKEEYDNLSEKLNTYISQLDDQKDKEINKLNHEVTSLIAKIKKQENALQDEIEIYFADKKSTLNQLLNDAKKLYEIQDQIFTLQLQSDLTTAMSNLRRECTVLMDKTGVFQKSLAFEQFDIGIFTGNRKPLFDLNDILSSDKDNKSLANSENKSECEQANNMFSTSPDKQPLSKELISTAPRKKKIEKVAKNFEGVKFAGFGSGFTFGNAEPKNSFTFK</sequence>
<name>A0A7I8VEI2_9ANNE</name>
<dbReference type="AlphaFoldDB" id="A0A7I8VEI2"/>
<organism evidence="2 3">
    <name type="scientific">Dimorphilus gyrociliatus</name>
    <dbReference type="NCBI Taxonomy" id="2664684"/>
    <lineage>
        <taxon>Eukaryota</taxon>
        <taxon>Metazoa</taxon>
        <taxon>Spiralia</taxon>
        <taxon>Lophotrochozoa</taxon>
        <taxon>Annelida</taxon>
        <taxon>Polychaeta</taxon>
        <taxon>Polychaeta incertae sedis</taxon>
        <taxon>Dinophilidae</taxon>
        <taxon>Dimorphilus</taxon>
    </lineage>
</organism>
<evidence type="ECO:0000313" key="2">
    <source>
        <dbReference type="EMBL" id="CAD5114565.1"/>
    </source>
</evidence>
<protein>
    <submittedName>
        <fullName evidence="2">DgyrCDS3675</fullName>
    </submittedName>
</protein>
<reference evidence="2 3" key="1">
    <citation type="submission" date="2020-08" db="EMBL/GenBank/DDBJ databases">
        <authorList>
            <person name="Hejnol A."/>
        </authorList>
    </citation>
    <scope>NUCLEOTIDE SEQUENCE [LARGE SCALE GENOMIC DNA]</scope>
</reference>
<feature type="compositionally biased region" description="Basic and acidic residues" evidence="1">
    <location>
        <begin position="13"/>
        <end position="27"/>
    </location>
</feature>
<feature type="compositionally biased region" description="Polar residues" evidence="1">
    <location>
        <begin position="1"/>
        <end position="12"/>
    </location>
</feature>
<keyword evidence="3" id="KW-1185">Reference proteome</keyword>
<feature type="region of interest" description="Disordered" evidence="1">
    <location>
        <begin position="166"/>
        <end position="196"/>
    </location>
</feature>
<feature type="compositionally biased region" description="Polar residues" evidence="1">
    <location>
        <begin position="168"/>
        <end position="190"/>
    </location>
</feature>
<accession>A0A7I8VEI2</accession>
<dbReference type="EMBL" id="CAJFCJ010000005">
    <property type="protein sequence ID" value="CAD5114565.1"/>
    <property type="molecule type" value="Genomic_DNA"/>
</dbReference>
<evidence type="ECO:0000256" key="1">
    <source>
        <dbReference type="SAM" id="MobiDB-lite"/>
    </source>
</evidence>
<gene>
    <name evidence="2" type="ORF">DGYR_LOCUS3393</name>
</gene>
<dbReference type="Proteomes" id="UP000549394">
    <property type="component" value="Unassembled WGS sequence"/>
</dbReference>
<proteinExistence type="predicted"/>
<feature type="region of interest" description="Disordered" evidence="1">
    <location>
        <begin position="1"/>
        <end position="27"/>
    </location>
</feature>